<evidence type="ECO:0000313" key="2">
    <source>
        <dbReference type="Proteomes" id="UP001147746"/>
    </source>
</evidence>
<dbReference type="AlphaFoldDB" id="A0A9W9PVT9"/>
<dbReference type="GO" id="GO:0003676">
    <property type="term" value="F:nucleic acid binding"/>
    <property type="evidence" value="ECO:0007669"/>
    <property type="project" value="InterPro"/>
</dbReference>
<dbReference type="InterPro" id="IPR036397">
    <property type="entry name" value="RNaseH_sf"/>
</dbReference>
<gene>
    <name evidence="1" type="ORF">N7476_008990</name>
</gene>
<dbReference type="Gene3D" id="3.30.420.10">
    <property type="entry name" value="Ribonuclease H-like superfamily/Ribonuclease H"/>
    <property type="match status" value="1"/>
</dbReference>
<name>A0A9W9PVT9_9EURO</name>
<comment type="caution">
    <text evidence="1">The sequence shown here is derived from an EMBL/GenBank/DDBJ whole genome shotgun (WGS) entry which is preliminary data.</text>
</comment>
<accession>A0A9W9PVT9</accession>
<reference evidence="1" key="2">
    <citation type="journal article" date="2023" name="IMA Fungus">
        <title>Comparative genomic study of the Penicillium genus elucidates a diverse pangenome and 15 lateral gene transfer events.</title>
        <authorList>
            <person name="Petersen C."/>
            <person name="Sorensen T."/>
            <person name="Nielsen M.R."/>
            <person name="Sondergaard T.E."/>
            <person name="Sorensen J.L."/>
            <person name="Fitzpatrick D.A."/>
            <person name="Frisvad J.C."/>
            <person name="Nielsen K.L."/>
        </authorList>
    </citation>
    <scope>NUCLEOTIDE SEQUENCE</scope>
    <source>
        <strain evidence="1">IBT 21472</strain>
    </source>
</reference>
<reference evidence="1" key="1">
    <citation type="submission" date="2022-12" db="EMBL/GenBank/DDBJ databases">
        <authorList>
            <person name="Petersen C."/>
        </authorList>
    </citation>
    <scope>NUCLEOTIDE SEQUENCE</scope>
    <source>
        <strain evidence="1">IBT 21472</strain>
    </source>
</reference>
<proteinExistence type="predicted"/>
<keyword evidence="2" id="KW-1185">Reference proteome</keyword>
<evidence type="ECO:0000313" key="1">
    <source>
        <dbReference type="EMBL" id="KAJ5308334.1"/>
    </source>
</evidence>
<dbReference type="EMBL" id="JAPZBO010000008">
    <property type="protein sequence ID" value="KAJ5308334.1"/>
    <property type="molecule type" value="Genomic_DNA"/>
</dbReference>
<protein>
    <submittedName>
        <fullName evidence="1">Uncharacterized protein</fullName>
    </submittedName>
</protein>
<dbReference type="Proteomes" id="UP001147746">
    <property type="component" value="Unassembled WGS sequence"/>
</dbReference>
<sequence length="62" mass="7160">MIYEQSHQYIRSTTSVGIHPAIYNAHLITARARHVAKENKSVADQKLLQEVMPKRRLLGFKD</sequence>
<organism evidence="1 2">
    <name type="scientific">Penicillium atrosanguineum</name>
    <dbReference type="NCBI Taxonomy" id="1132637"/>
    <lineage>
        <taxon>Eukaryota</taxon>
        <taxon>Fungi</taxon>
        <taxon>Dikarya</taxon>
        <taxon>Ascomycota</taxon>
        <taxon>Pezizomycotina</taxon>
        <taxon>Eurotiomycetes</taxon>
        <taxon>Eurotiomycetidae</taxon>
        <taxon>Eurotiales</taxon>
        <taxon>Aspergillaceae</taxon>
        <taxon>Penicillium</taxon>
    </lineage>
</organism>